<keyword evidence="1" id="KW-0472">Membrane</keyword>
<keyword evidence="3" id="KW-1185">Reference proteome</keyword>
<organism evidence="2 3">
    <name type="scientific">Pleurodeles waltl</name>
    <name type="common">Iberian ribbed newt</name>
    <dbReference type="NCBI Taxonomy" id="8319"/>
    <lineage>
        <taxon>Eukaryota</taxon>
        <taxon>Metazoa</taxon>
        <taxon>Chordata</taxon>
        <taxon>Craniata</taxon>
        <taxon>Vertebrata</taxon>
        <taxon>Euteleostomi</taxon>
        <taxon>Amphibia</taxon>
        <taxon>Batrachia</taxon>
        <taxon>Caudata</taxon>
        <taxon>Salamandroidea</taxon>
        <taxon>Salamandridae</taxon>
        <taxon>Pleurodelinae</taxon>
        <taxon>Pleurodeles</taxon>
    </lineage>
</organism>
<evidence type="ECO:0000256" key="1">
    <source>
        <dbReference type="SAM" id="Phobius"/>
    </source>
</evidence>
<protein>
    <submittedName>
        <fullName evidence="2">Uncharacterized protein</fullName>
    </submittedName>
</protein>
<feature type="transmembrane region" description="Helical" evidence="1">
    <location>
        <begin position="41"/>
        <end position="62"/>
    </location>
</feature>
<dbReference type="EMBL" id="JANPWB010000009">
    <property type="protein sequence ID" value="KAJ1157110.1"/>
    <property type="molecule type" value="Genomic_DNA"/>
</dbReference>
<evidence type="ECO:0000313" key="3">
    <source>
        <dbReference type="Proteomes" id="UP001066276"/>
    </source>
</evidence>
<evidence type="ECO:0000313" key="2">
    <source>
        <dbReference type="EMBL" id="KAJ1157110.1"/>
    </source>
</evidence>
<name>A0AAV7RYQ6_PLEWA</name>
<dbReference type="Proteomes" id="UP001066276">
    <property type="component" value="Chromosome 5"/>
</dbReference>
<accession>A0AAV7RYQ6</accession>
<comment type="caution">
    <text evidence="2">The sequence shown here is derived from an EMBL/GenBank/DDBJ whole genome shotgun (WGS) entry which is preliminary data.</text>
</comment>
<dbReference type="AlphaFoldDB" id="A0AAV7RYQ6"/>
<proteinExistence type="predicted"/>
<keyword evidence="1" id="KW-0812">Transmembrane</keyword>
<gene>
    <name evidence="2" type="ORF">NDU88_009825</name>
</gene>
<keyword evidence="1" id="KW-1133">Transmembrane helix</keyword>
<sequence>MGGSDRRPLPEQDQPLLLTKLEAADSELPYYGVPRPASLEVASSVLLLPVLYLITCTMWAIAPKDYRENPEPRNRSVISLFSGYLPPYPISSMRLRGGVRTP</sequence>
<reference evidence="2" key="1">
    <citation type="journal article" date="2022" name="bioRxiv">
        <title>Sequencing and chromosome-scale assembly of the giantPleurodeles waltlgenome.</title>
        <authorList>
            <person name="Brown T."/>
            <person name="Elewa A."/>
            <person name="Iarovenko S."/>
            <person name="Subramanian E."/>
            <person name="Araus A.J."/>
            <person name="Petzold A."/>
            <person name="Susuki M."/>
            <person name="Suzuki K.-i.T."/>
            <person name="Hayashi T."/>
            <person name="Toyoda A."/>
            <person name="Oliveira C."/>
            <person name="Osipova E."/>
            <person name="Leigh N.D."/>
            <person name="Simon A."/>
            <person name="Yun M.H."/>
        </authorList>
    </citation>
    <scope>NUCLEOTIDE SEQUENCE</scope>
    <source>
        <strain evidence="2">20211129_DDA</strain>
        <tissue evidence="2">Liver</tissue>
    </source>
</reference>